<dbReference type="EMBL" id="SRPG01000536">
    <property type="protein sequence ID" value="TGN37505.1"/>
    <property type="molecule type" value="Genomic_DNA"/>
</dbReference>
<protein>
    <submittedName>
        <fullName evidence="1">BrnT family toxin</fullName>
    </submittedName>
</protein>
<evidence type="ECO:0000313" key="2">
    <source>
        <dbReference type="Proteomes" id="UP000297972"/>
    </source>
</evidence>
<dbReference type="Pfam" id="PF04365">
    <property type="entry name" value="BrnT_toxin"/>
    <property type="match status" value="1"/>
</dbReference>
<comment type="caution">
    <text evidence="1">The sequence shown here is derived from an EMBL/GenBank/DDBJ whole genome shotgun (WGS) entry which is preliminary data.</text>
</comment>
<gene>
    <name evidence="1" type="ORF">E4L95_22850</name>
</gene>
<sequence>MTEDRFDPAKDAVNREKHKLRLVFGNRIFEDDDYLIIPSIREIDGEERFKVVGIVEEKLFTGVFVWRGDLPRFISVRRSNKGEERAYCAACGPG</sequence>
<keyword evidence="2" id="KW-1185">Reference proteome</keyword>
<dbReference type="OrthoDB" id="839663at2"/>
<reference evidence="1 2" key="1">
    <citation type="submission" date="2019-03" db="EMBL/GenBank/DDBJ databases">
        <authorList>
            <person name="Li J."/>
        </authorList>
    </citation>
    <scope>NUCLEOTIDE SEQUENCE [LARGE SCALE GENOMIC DNA]</scope>
    <source>
        <strain evidence="1 2">3058</strain>
    </source>
</reference>
<dbReference type="Gene3D" id="3.10.450.530">
    <property type="entry name" value="Ribonuclease toxin, BrnT, of type II toxin-antitoxin system"/>
    <property type="match status" value="1"/>
</dbReference>
<accession>A0A4Z1BZE6</accession>
<evidence type="ECO:0000313" key="1">
    <source>
        <dbReference type="EMBL" id="TGN37505.1"/>
    </source>
</evidence>
<dbReference type="AlphaFoldDB" id="A0A4Z1BZE6"/>
<dbReference type="RefSeq" id="WP_135819454.1">
    <property type="nucleotide sequence ID" value="NZ_SRPG01000536.1"/>
</dbReference>
<dbReference type="InterPro" id="IPR038573">
    <property type="entry name" value="BrnT_sf"/>
</dbReference>
<organism evidence="1 2">
    <name type="scientific">Paracoccus liaowanqingii</name>
    <dbReference type="NCBI Taxonomy" id="2560053"/>
    <lineage>
        <taxon>Bacteria</taxon>
        <taxon>Pseudomonadati</taxon>
        <taxon>Pseudomonadota</taxon>
        <taxon>Alphaproteobacteria</taxon>
        <taxon>Rhodobacterales</taxon>
        <taxon>Paracoccaceae</taxon>
        <taxon>Paracoccus</taxon>
    </lineage>
</organism>
<name>A0A4Z1BZE6_9RHOB</name>
<dbReference type="InterPro" id="IPR007460">
    <property type="entry name" value="BrnT_toxin"/>
</dbReference>
<dbReference type="Proteomes" id="UP000297972">
    <property type="component" value="Unassembled WGS sequence"/>
</dbReference>
<proteinExistence type="predicted"/>